<dbReference type="EMBL" id="SSTD01018683">
    <property type="protein sequence ID" value="TYJ97642.1"/>
    <property type="molecule type" value="Genomic_DNA"/>
</dbReference>
<evidence type="ECO:0000313" key="2">
    <source>
        <dbReference type="Proteomes" id="UP000321947"/>
    </source>
</evidence>
<dbReference type="PANTHER" id="PTHR33437:SF2">
    <property type="entry name" value="OS06G0361200 PROTEIN"/>
    <property type="match status" value="1"/>
</dbReference>
<name>A0A5D3BCT8_CUCMM</name>
<reference evidence="1 2" key="1">
    <citation type="submission" date="2019-08" db="EMBL/GenBank/DDBJ databases">
        <title>Draft genome sequences of two oriental melons (Cucumis melo L. var makuwa).</title>
        <authorList>
            <person name="Kwon S.-Y."/>
        </authorList>
    </citation>
    <scope>NUCLEOTIDE SEQUENCE [LARGE SCALE GENOMIC DNA]</scope>
    <source>
        <strain evidence="2">cv. Chang Bougi</strain>
        <tissue evidence="1">Leaf</tissue>
    </source>
</reference>
<accession>A0A5D3BCT8</accession>
<evidence type="ECO:0000313" key="1">
    <source>
        <dbReference type="EMBL" id="TYJ97642.1"/>
    </source>
</evidence>
<dbReference type="AlphaFoldDB" id="A0A5D3BCT8"/>
<proteinExistence type="predicted"/>
<sequence>MLVMVTDMDTDEDRMAKLEKINMLMKVVKEKDYEIASLKNHIESHDAAESSHTHTVENADKGKTVMQESQPQNSTSIASLSIQQLQKMIANSIKTQYDGPNQTFYLYFKPYTKRIDNLRMPHGYQPPKFQQFNGKSNPKQHIAHFIETCETAGI</sequence>
<dbReference type="PANTHER" id="PTHR33437">
    <property type="entry name" value="OS06G0361200 PROTEIN"/>
    <property type="match status" value="1"/>
</dbReference>
<comment type="caution">
    <text evidence="1">The sequence shown here is derived from an EMBL/GenBank/DDBJ whole genome shotgun (WGS) entry which is preliminary data.</text>
</comment>
<gene>
    <name evidence="1" type="ORF">E5676_scaffold469G00280</name>
</gene>
<protein>
    <submittedName>
        <fullName evidence="1">Ty3-gypsy retrotransposon protein</fullName>
    </submittedName>
</protein>
<organism evidence="1 2">
    <name type="scientific">Cucumis melo var. makuwa</name>
    <name type="common">Oriental melon</name>
    <dbReference type="NCBI Taxonomy" id="1194695"/>
    <lineage>
        <taxon>Eukaryota</taxon>
        <taxon>Viridiplantae</taxon>
        <taxon>Streptophyta</taxon>
        <taxon>Embryophyta</taxon>
        <taxon>Tracheophyta</taxon>
        <taxon>Spermatophyta</taxon>
        <taxon>Magnoliopsida</taxon>
        <taxon>eudicotyledons</taxon>
        <taxon>Gunneridae</taxon>
        <taxon>Pentapetalae</taxon>
        <taxon>rosids</taxon>
        <taxon>fabids</taxon>
        <taxon>Cucurbitales</taxon>
        <taxon>Cucurbitaceae</taxon>
        <taxon>Benincaseae</taxon>
        <taxon>Cucumis</taxon>
    </lineage>
</organism>
<dbReference type="Proteomes" id="UP000321947">
    <property type="component" value="Unassembled WGS sequence"/>
</dbReference>